<dbReference type="Proteomes" id="UP000245533">
    <property type="component" value="Unassembled WGS sequence"/>
</dbReference>
<comment type="caution">
    <text evidence="7">The sequence shown here is derived from an EMBL/GenBank/DDBJ whole genome shotgun (WGS) entry which is preliminary data.</text>
</comment>
<name>A0A316TWX6_9BACT</name>
<evidence type="ECO:0000256" key="3">
    <source>
        <dbReference type="ARBA" id="ARBA00022801"/>
    </source>
</evidence>
<reference evidence="7 8" key="1">
    <citation type="submission" date="2018-05" db="EMBL/GenBank/DDBJ databases">
        <title>Rhodohalobacter halophilus gen. nov., sp. nov., a moderately halophilic member of the family Balneolaceae.</title>
        <authorList>
            <person name="Liu Z.-W."/>
        </authorList>
    </citation>
    <scope>NUCLEOTIDE SEQUENCE [LARGE SCALE GENOMIC DNA]</scope>
    <source>
        <strain evidence="7 8">8A47</strain>
    </source>
</reference>
<keyword evidence="3" id="KW-0378">Hydrolase</keyword>
<dbReference type="SUPFAM" id="SSF55486">
    <property type="entry name" value="Metalloproteases ('zincins'), catalytic domain"/>
    <property type="match status" value="1"/>
</dbReference>
<keyword evidence="2" id="KW-0479">Metal-binding</keyword>
<dbReference type="Pfam" id="PF00413">
    <property type="entry name" value="Peptidase_M10"/>
    <property type="match status" value="1"/>
</dbReference>
<dbReference type="OrthoDB" id="322519at2"/>
<accession>A0A316TWX6</accession>
<dbReference type="Gene3D" id="3.40.390.10">
    <property type="entry name" value="Collagenase (Catalytic Domain)"/>
    <property type="match status" value="1"/>
</dbReference>
<dbReference type="GO" id="GO:0031012">
    <property type="term" value="C:extracellular matrix"/>
    <property type="evidence" value="ECO:0007669"/>
    <property type="project" value="InterPro"/>
</dbReference>
<gene>
    <name evidence="7" type="ORF">DDZ15_02550</name>
</gene>
<feature type="domain" description="Peptidase M10 metallopeptidase" evidence="6">
    <location>
        <begin position="255"/>
        <end position="308"/>
    </location>
</feature>
<keyword evidence="5" id="KW-0175">Coiled coil</keyword>
<sequence length="316" mass="36105">MTLPDLLKPLFIILILAGAGYYFLNYEGPARQATVQSVPCLEPLTYRIGEIDSRFGISESEVAAAMKQAASIWSEELSRPAAIESDEGNVVVKFVYDERQQVVDGEVRFRQRIESEQIRLDQFLRTYERKRREFEERSERYSRLANETLREIGELNRWVEQRSPAGGLSEQDAGRFEDRKRELERKQQEVQREKENLESLAQELNRDADRLNLMTAENNRLVDEYNNRYSGEKKFTKATYQNLPDGGAITVNTYLTKSELVLILAHELGHAFGLDHLPNSKSVMHSQMGDQELFPILQLTGEDKAAIRGVCAGAGI</sequence>
<keyword evidence="1" id="KW-0645">Protease</keyword>
<evidence type="ECO:0000256" key="2">
    <source>
        <dbReference type="ARBA" id="ARBA00022723"/>
    </source>
</evidence>
<evidence type="ECO:0000256" key="5">
    <source>
        <dbReference type="SAM" id="Coils"/>
    </source>
</evidence>
<protein>
    <recommendedName>
        <fullName evidence="6">Peptidase M10 metallopeptidase domain-containing protein</fullName>
    </recommendedName>
</protein>
<dbReference type="InterPro" id="IPR024079">
    <property type="entry name" value="MetalloPept_cat_dom_sf"/>
</dbReference>
<evidence type="ECO:0000313" key="8">
    <source>
        <dbReference type="Proteomes" id="UP000245533"/>
    </source>
</evidence>
<evidence type="ECO:0000259" key="6">
    <source>
        <dbReference type="Pfam" id="PF00413"/>
    </source>
</evidence>
<evidence type="ECO:0000313" key="7">
    <source>
        <dbReference type="EMBL" id="PWN07909.1"/>
    </source>
</evidence>
<keyword evidence="4" id="KW-0862">Zinc</keyword>
<dbReference type="AlphaFoldDB" id="A0A316TWX6"/>
<evidence type="ECO:0000256" key="4">
    <source>
        <dbReference type="ARBA" id="ARBA00022833"/>
    </source>
</evidence>
<dbReference type="RefSeq" id="WP_109644509.1">
    <property type="nucleotide sequence ID" value="NZ_QGGB01000002.1"/>
</dbReference>
<dbReference type="GO" id="GO:0008270">
    <property type="term" value="F:zinc ion binding"/>
    <property type="evidence" value="ECO:0007669"/>
    <property type="project" value="InterPro"/>
</dbReference>
<evidence type="ECO:0000256" key="1">
    <source>
        <dbReference type="ARBA" id="ARBA00022670"/>
    </source>
</evidence>
<dbReference type="EMBL" id="QGGB01000002">
    <property type="protein sequence ID" value="PWN07909.1"/>
    <property type="molecule type" value="Genomic_DNA"/>
</dbReference>
<keyword evidence="8" id="KW-1185">Reference proteome</keyword>
<dbReference type="InterPro" id="IPR001818">
    <property type="entry name" value="Pept_M10_metallopeptidase"/>
</dbReference>
<feature type="coiled-coil region" evidence="5">
    <location>
        <begin position="113"/>
        <end position="217"/>
    </location>
</feature>
<organism evidence="7 8">
    <name type="scientific">Rhodohalobacter mucosus</name>
    <dbReference type="NCBI Taxonomy" id="2079485"/>
    <lineage>
        <taxon>Bacteria</taxon>
        <taxon>Pseudomonadati</taxon>
        <taxon>Balneolota</taxon>
        <taxon>Balneolia</taxon>
        <taxon>Balneolales</taxon>
        <taxon>Balneolaceae</taxon>
        <taxon>Rhodohalobacter</taxon>
    </lineage>
</organism>
<dbReference type="GO" id="GO:0006508">
    <property type="term" value="P:proteolysis"/>
    <property type="evidence" value="ECO:0007669"/>
    <property type="project" value="UniProtKB-KW"/>
</dbReference>
<proteinExistence type="predicted"/>
<dbReference type="GO" id="GO:0004222">
    <property type="term" value="F:metalloendopeptidase activity"/>
    <property type="evidence" value="ECO:0007669"/>
    <property type="project" value="InterPro"/>
</dbReference>